<proteinExistence type="predicted"/>
<reference evidence="2 3" key="1">
    <citation type="submission" date="2019-04" db="EMBL/GenBank/DDBJ databases">
        <title>Comparative genomics and transcriptomics to analyze fruiting body development in filamentous ascomycetes.</title>
        <authorList>
            <consortium name="DOE Joint Genome Institute"/>
            <person name="Lutkenhaus R."/>
            <person name="Traeger S."/>
            <person name="Breuer J."/>
            <person name="Kuo A."/>
            <person name="Lipzen A."/>
            <person name="Pangilinan J."/>
            <person name="Dilworth D."/>
            <person name="Sandor L."/>
            <person name="Poggeler S."/>
            <person name="Barry K."/>
            <person name="Grigoriev I.V."/>
            <person name="Nowrousian M."/>
        </authorList>
    </citation>
    <scope>NUCLEOTIDE SEQUENCE [LARGE SCALE GENOMIC DNA]</scope>
    <source>
        <strain evidence="2 3">CBS 389.68</strain>
    </source>
</reference>
<dbReference type="InParanoid" id="A0A4S2N3F1"/>
<gene>
    <name evidence="2" type="ORF">EX30DRAFT_86488</name>
</gene>
<evidence type="ECO:0000313" key="3">
    <source>
        <dbReference type="Proteomes" id="UP000298138"/>
    </source>
</evidence>
<dbReference type="Pfam" id="PF00583">
    <property type="entry name" value="Acetyltransf_1"/>
    <property type="match status" value="1"/>
</dbReference>
<dbReference type="InterPro" id="IPR016181">
    <property type="entry name" value="Acyl_CoA_acyltransferase"/>
</dbReference>
<dbReference type="GO" id="GO:0016747">
    <property type="term" value="F:acyltransferase activity, transferring groups other than amino-acyl groups"/>
    <property type="evidence" value="ECO:0007669"/>
    <property type="project" value="InterPro"/>
</dbReference>
<sequence length="207" mass="23300">MSSEPPSPQLIHPASAHQLLPAYQLLTNALAQRRQTFNSQVILHPTTLAAYALLASFFLRFNLSIPLPTRILLLTGVTIALLSALRHYSEPFLEAAEKMATQEGFERRILRKNGKEMDPKDVIMVLEWEHRVVGVCCVFGPEAEVWGWSVERRYCGRGLGKDLLVEAVKEWKKRNPGKEAGELKVTQDCPCKFPFGLGRSDAWMGIK</sequence>
<dbReference type="Gene3D" id="3.40.630.30">
    <property type="match status" value="1"/>
</dbReference>
<dbReference type="SUPFAM" id="SSF55729">
    <property type="entry name" value="Acyl-CoA N-acyltransferases (Nat)"/>
    <property type="match status" value="1"/>
</dbReference>
<dbReference type="EMBL" id="ML220113">
    <property type="protein sequence ID" value="TGZ83603.1"/>
    <property type="molecule type" value="Genomic_DNA"/>
</dbReference>
<name>A0A4S2N3F1_9PEZI</name>
<feature type="domain" description="N-acetyltransferase" evidence="1">
    <location>
        <begin position="111"/>
        <end position="178"/>
    </location>
</feature>
<dbReference type="CDD" id="cd04301">
    <property type="entry name" value="NAT_SF"/>
    <property type="match status" value="1"/>
</dbReference>
<dbReference type="OrthoDB" id="5343688at2759"/>
<organism evidence="2 3">
    <name type="scientific">Ascodesmis nigricans</name>
    <dbReference type="NCBI Taxonomy" id="341454"/>
    <lineage>
        <taxon>Eukaryota</taxon>
        <taxon>Fungi</taxon>
        <taxon>Dikarya</taxon>
        <taxon>Ascomycota</taxon>
        <taxon>Pezizomycotina</taxon>
        <taxon>Pezizomycetes</taxon>
        <taxon>Pezizales</taxon>
        <taxon>Ascodesmidaceae</taxon>
        <taxon>Ascodesmis</taxon>
    </lineage>
</organism>
<dbReference type="InterPro" id="IPR000182">
    <property type="entry name" value="GNAT_dom"/>
</dbReference>
<evidence type="ECO:0000259" key="1">
    <source>
        <dbReference type="Pfam" id="PF00583"/>
    </source>
</evidence>
<keyword evidence="3" id="KW-1185">Reference proteome</keyword>
<dbReference type="AlphaFoldDB" id="A0A4S2N3F1"/>
<protein>
    <recommendedName>
        <fullName evidence="1">N-acetyltransferase domain-containing protein</fullName>
    </recommendedName>
</protein>
<accession>A0A4S2N3F1</accession>
<dbReference type="Proteomes" id="UP000298138">
    <property type="component" value="Unassembled WGS sequence"/>
</dbReference>
<evidence type="ECO:0000313" key="2">
    <source>
        <dbReference type="EMBL" id="TGZ83603.1"/>
    </source>
</evidence>